<dbReference type="Proteomes" id="UP001317532">
    <property type="component" value="Chromosome"/>
</dbReference>
<keyword evidence="1" id="KW-0521">NADP</keyword>
<proteinExistence type="predicted"/>
<evidence type="ECO:0008006" key="4">
    <source>
        <dbReference type="Google" id="ProtNLM"/>
    </source>
</evidence>
<keyword evidence="3" id="KW-1185">Reference proteome</keyword>
<dbReference type="KEGG" id="vab:WPS_16090"/>
<evidence type="ECO:0000256" key="1">
    <source>
        <dbReference type="ARBA" id="ARBA00022857"/>
    </source>
</evidence>
<name>A0AAN1XVR3_UNVUL</name>
<dbReference type="Pfam" id="PF05893">
    <property type="entry name" value="LuxC"/>
    <property type="match status" value="1"/>
</dbReference>
<organism evidence="2 3">
    <name type="scientific">Vulcanimicrobium alpinum</name>
    <dbReference type="NCBI Taxonomy" id="3016050"/>
    <lineage>
        <taxon>Bacteria</taxon>
        <taxon>Bacillati</taxon>
        <taxon>Vulcanimicrobiota</taxon>
        <taxon>Vulcanimicrobiia</taxon>
        <taxon>Vulcanimicrobiales</taxon>
        <taxon>Vulcanimicrobiaceae</taxon>
        <taxon>Vulcanimicrobium</taxon>
    </lineage>
</organism>
<gene>
    <name evidence="2" type="ORF">WPS_16090</name>
</gene>
<dbReference type="GO" id="GO:0003995">
    <property type="term" value="F:acyl-CoA dehydrogenase activity"/>
    <property type="evidence" value="ECO:0007669"/>
    <property type="project" value="InterPro"/>
</dbReference>
<dbReference type="EMBL" id="AP025523">
    <property type="protein sequence ID" value="BDE06333.1"/>
    <property type="molecule type" value="Genomic_DNA"/>
</dbReference>
<accession>A0AAN1XVR3</accession>
<dbReference type="InterPro" id="IPR008670">
    <property type="entry name" value="CoA_reduct_LuxC"/>
</dbReference>
<dbReference type="GO" id="GO:0008218">
    <property type="term" value="P:bioluminescence"/>
    <property type="evidence" value="ECO:0007669"/>
    <property type="project" value="InterPro"/>
</dbReference>
<dbReference type="AlphaFoldDB" id="A0AAN1XVR3"/>
<evidence type="ECO:0000313" key="2">
    <source>
        <dbReference type="EMBL" id="BDE06333.1"/>
    </source>
</evidence>
<reference evidence="2 3" key="1">
    <citation type="journal article" date="2022" name="ISME Commun">
        <title>Vulcanimicrobium alpinus gen. nov. sp. nov., the first cultivated representative of the candidate phylum 'Eremiobacterota', is a metabolically versatile aerobic anoxygenic phototroph.</title>
        <authorList>
            <person name="Yabe S."/>
            <person name="Muto K."/>
            <person name="Abe K."/>
            <person name="Yokota A."/>
            <person name="Staudigel H."/>
            <person name="Tebo B.M."/>
        </authorList>
    </citation>
    <scope>NUCLEOTIDE SEQUENCE [LARGE SCALE GENOMIC DNA]</scope>
    <source>
        <strain evidence="2 3">WC8-2</strain>
    </source>
</reference>
<protein>
    <recommendedName>
        <fullName evidence="4">Acyl-CoA reductase</fullName>
    </recommendedName>
</protein>
<dbReference type="RefSeq" id="WP_317997299.1">
    <property type="nucleotide sequence ID" value="NZ_AP025523.1"/>
</dbReference>
<evidence type="ECO:0000313" key="3">
    <source>
        <dbReference type="Proteomes" id="UP001317532"/>
    </source>
</evidence>
<sequence length="404" mass="41758">MSAALRALDASRIVAHVADAAERWQDADFPPRVRATAAIETRLGYTTPVVDYALDRLFGGVTRAALNAAIASELGSVDALDGPVERVDAPAAWARGVDRVAIVSSDTTIGVALAPAIFALCAKCDVVVKDRSDALIAAFFSSLAEEHPAFADAARARAWEGGADPDEGALLGGADVVVAFGRDDALHAIRVRCGIETRFVPFGHRATIGRLTAREAATLAPVLADAIARDALLYDGEGCLSLHALFVDAAGDALTDIAQRIAGGCERASLEFPGGRLAPERTAAVAAYRGVAAFRAAAGRGALFRGGDATVVVAPPFDEPPPFLPRVLPVIGAGDDAIASYVAEQRLPVQALGVVAPDAAAVALAARIRAVRVAPLGTLQDPPLAGHHGGVARIADFVRWIDAR</sequence>